<comment type="caution">
    <text evidence="2">The sequence shown here is derived from an EMBL/GenBank/DDBJ whole genome shotgun (WGS) entry which is preliminary data.</text>
</comment>
<dbReference type="EMBL" id="JACOPB010000005">
    <property type="protein sequence ID" value="MBC5708948.1"/>
    <property type="molecule type" value="Genomic_DNA"/>
</dbReference>
<dbReference type="RefSeq" id="WP_187022054.1">
    <property type="nucleotide sequence ID" value="NZ_JACOPB010000005.1"/>
</dbReference>
<evidence type="ECO:0000256" key="1">
    <source>
        <dbReference type="ARBA" id="ARBA00023172"/>
    </source>
</evidence>
<evidence type="ECO:0008006" key="4">
    <source>
        <dbReference type="Google" id="ProtNLM"/>
    </source>
</evidence>
<accession>A0ABR7H779</accession>
<dbReference type="SUPFAM" id="SSF56349">
    <property type="entry name" value="DNA breaking-rejoining enzymes"/>
    <property type="match status" value="1"/>
</dbReference>
<dbReference type="Gene3D" id="1.10.443.10">
    <property type="entry name" value="Intergrase catalytic core"/>
    <property type="match status" value="1"/>
</dbReference>
<sequence length="130" mass="14712">MAIIALILSSIAFLLKLNGQLFLIITATTGCRVSELIAIKFTAVNIKKCKITIKNQLGRKIDDSDVETGEVYKQTLKTKSHAGERKSTIPEFVVEEILVAKERYDYWKSITQGFQDNGYIWVNMSVNIRI</sequence>
<dbReference type="InterPro" id="IPR011010">
    <property type="entry name" value="DNA_brk_join_enz"/>
</dbReference>
<protein>
    <recommendedName>
        <fullName evidence="4">Tyr recombinase domain-containing protein</fullName>
    </recommendedName>
</protein>
<keyword evidence="1" id="KW-0233">DNA recombination</keyword>
<proteinExistence type="predicted"/>
<organism evidence="2 3">
    <name type="scientific">Hungatella hominis</name>
    <dbReference type="NCBI Taxonomy" id="2763050"/>
    <lineage>
        <taxon>Bacteria</taxon>
        <taxon>Bacillati</taxon>
        <taxon>Bacillota</taxon>
        <taxon>Clostridia</taxon>
        <taxon>Lachnospirales</taxon>
        <taxon>Lachnospiraceae</taxon>
        <taxon>Hungatella</taxon>
    </lineage>
</organism>
<reference evidence="2 3" key="1">
    <citation type="submission" date="2020-08" db="EMBL/GenBank/DDBJ databases">
        <title>Genome public.</title>
        <authorList>
            <person name="Liu C."/>
            <person name="Sun Q."/>
        </authorList>
    </citation>
    <scope>NUCLEOTIDE SEQUENCE [LARGE SCALE GENOMIC DNA]</scope>
    <source>
        <strain evidence="2 3">NSJ-66</strain>
    </source>
</reference>
<gene>
    <name evidence="2" type="ORF">H8S75_13395</name>
</gene>
<dbReference type="Proteomes" id="UP000634672">
    <property type="component" value="Unassembled WGS sequence"/>
</dbReference>
<evidence type="ECO:0000313" key="3">
    <source>
        <dbReference type="Proteomes" id="UP000634672"/>
    </source>
</evidence>
<name>A0ABR7H779_9FIRM</name>
<dbReference type="InterPro" id="IPR013762">
    <property type="entry name" value="Integrase-like_cat_sf"/>
</dbReference>
<evidence type="ECO:0000313" key="2">
    <source>
        <dbReference type="EMBL" id="MBC5708948.1"/>
    </source>
</evidence>
<keyword evidence="3" id="KW-1185">Reference proteome</keyword>